<dbReference type="EMBL" id="WNWW01000216">
    <property type="protein sequence ID" value="KAF3428394.1"/>
    <property type="molecule type" value="Genomic_DNA"/>
</dbReference>
<keyword evidence="2" id="KW-0539">Nucleus</keyword>
<organism evidence="4 5">
    <name type="scientific">Frieseomelitta varia</name>
    <dbReference type="NCBI Taxonomy" id="561572"/>
    <lineage>
        <taxon>Eukaryota</taxon>
        <taxon>Metazoa</taxon>
        <taxon>Ecdysozoa</taxon>
        <taxon>Arthropoda</taxon>
        <taxon>Hexapoda</taxon>
        <taxon>Insecta</taxon>
        <taxon>Pterygota</taxon>
        <taxon>Neoptera</taxon>
        <taxon>Endopterygota</taxon>
        <taxon>Hymenoptera</taxon>
        <taxon>Apocrita</taxon>
        <taxon>Aculeata</taxon>
        <taxon>Apoidea</taxon>
        <taxon>Anthophila</taxon>
        <taxon>Apidae</taxon>
        <taxon>Frieseomelitta</taxon>
    </lineage>
</organism>
<accession>A0A833RRT7</accession>
<dbReference type="GO" id="GO:0005634">
    <property type="term" value="C:nucleus"/>
    <property type="evidence" value="ECO:0007669"/>
    <property type="project" value="UniProtKB-SubCell"/>
</dbReference>
<comment type="caution">
    <text evidence="4">The sequence shown here is derived from an EMBL/GenBank/DDBJ whole genome shotgun (WGS) entry which is preliminary data.</text>
</comment>
<dbReference type="Proteomes" id="UP000655588">
    <property type="component" value="Unassembled WGS sequence"/>
</dbReference>
<evidence type="ECO:0000256" key="2">
    <source>
        <dbReference type="ARBA" id="ARBA00023242"/>
    </source>
</evidence>
<evidence type="ECO:0000256" key="1">
    <source>
        <dbReference type="ARBA" id="ARBA00004123"/>
    </source>
</evidence>
<dbReference type="InterPro" id="IPR022702">
    <property type="entry name" value="Cytosine_MeTrfase1_RFD"/>
</dbReference>
<dbReference type="Gene3D" id="1.10.10.2230">
    <property type="match status" value="1"/>
</dbReference>
<keyword evidence="5" id="KW-1185">Reference proteome</keyword>
<comment type="subcellular location">
    <subcellularLocation>
        <location evidence="1">Nucleus</location>
    </subcellularLocation>
</comment>
<sequence>MDEFSEQFGKRKRLNYNVINGKELQNSQYIETENNMILEDEIDKIEEILENSEIDEDYFDEHPVKKVKVEDTISLPIFEKSYEYMRVKCKYCCQTDMKIYQGHPNGALNENSALIDPKLHLFKDEISFMHENGHYPKTKLTCFSVYDKDHHLCAFDTGLIEKKVQLYFSGYIKSIYEEDASPEGGVPAKDVGPINRWYISRFDERKELIHVIFITNSCEYILMDPSEEYAPFMDVLKEKIYMSNCVIKFLLDDINLSYEDLINKLQTIELPKNMTKFTENFLLKHVEFIYHQILLFDNSTSAIDLTNSPCMQALANFVAIGIDFDLSESPNKKERKRKSENEYPENTEITATQLVKDIFGNTKLTIQVSLNF</sequence>
<name>A0A833RRT7_9HYME</name>
<protein>
    <recommendedName>
        <fullName evidence="3">RFTS domain-containing protein</fullName>
    </recommendedName>
</protein>
<evidence type="ECO:0000313" key="5">
    <source>
        <dbReference type="Proteomes" id="UP000655588"/>
    </source>
</evidence>
<evidence type="ECO:0000313" key="4">
    <source>
        <dbReference type="EMBL" id="KAF3428394.1"/>
    </source>
</evidence>
<dbReference type="AlphaFoldDB" id="A0A833RRT7"/>
<dbReference type="Pfam" id="PF12047">
    <property type="entry name" value="DNMT1-RFD"/>
    <property type="match status" value="1"/>
</dbReference>
<evidence type="ECO:0000259" key="3">
    <source>
        <dbReference type="Pfam" id="PF12047"/>
    </source>
</evidence>
<proteinExistence type="predicted"/>
<gene>
    <name evidence="4" type="ORF">E2986_11641</name>
</gene>
<feature type="domain" description="RFTS" evidence="3">
    <location>
        <begin position="136"/>
        <end position="267"/>
    </location>
</feature>
<reference evidence="4" key="1">
    <citation type="submission" date="2019-11" db="EMBL/GenBank/DDBJ databases">
        <title>The nuclear and mitochondrial genomes of Frieseomelitta varia - a highly eusocial stingless bee (Meliponini) with a permanently sterile worker caste.</title>
        <authorList>
            <person name="Freitas F.C.P."/>
            <person name="Lourenco A.P."/>
            <person name="Nunes F.M.F."/>
            <person name="Paschoal A.R."/>
            <person name="Abreu F.C.P."/>
            <person name="Barbin F.O."/>
            <person name="Bataglia L."/>
            <person name="Cardoso-Junior C.A.M."/>
            <person name="Cervoni M.S."/>
            <person name="Silva S.R."/>
            <person name="Dalarmi F."/>
            <person name="Del Lama M.A."/>
            <person name="Depintor T.S."/>
            <person name="Ferreira K.M."/>
            <person name="Goria P.S."/>
            <person name="Jaskot M.C."/>
            <person name="Lago D.C."/>
            <person name="Luna-Lucena D."/>
            <person name="Moda L.M."/>
            <person name="Nascimento L."/>
            <person name="Pedrino M."/>
            <person name="Rabico F.O."/>
            <person name="Sanches F.C."/>
            <person name="Santos D.E."/>
            <person name="Santos C.G."/>
            <person name="Vieira J."/>
            <person name="Lopes T.F."/>
            <person name="Barchuk A.R."/>
            <person name="Hartfelder K."/>
            <person name="Simoes Z.L.P."/>
            <person name="Bitondi M.M.G."/>
            <person name="Pinheiro D.G."/>
        </authorList>
    </citation>
    <scope>NUCLEOTIDE SEQUENCE</scope>
    <source>
        <strain evidence="4">USP_RPSP 00005682</strain>
        <tissue evidence="4">Whole individual</tissue>
    </source>
</reference>